<proteinExistence type="predicted"/>
<name>A0ABV5NW40_9ACTN</name>
<accession>A0ABV5NW40</accession>
<evidence type="ECO:0000313" key="1">
    <source>
        <dbReference type="EMBL" id="MFB9474545.1"/>
    </source>
</evidence>
<dbReference type="Proteomes" id="UP001589568">
    <property type="component" value="Unassembled WGS sequence"/>
</dbReference>
<protein>
    <recommendedName>
        <fullName evidence="3">THIF-type NAD/FAD binding fold domain-containing protein</fullName>
    </recommendedName>
</protein>
<gene>
    <name evidence="1" type="ORF">ACFFR3_34050</name>
</gene>
<evidence type="ECO:0000313" key="2">
    <source>
        <dbReference type="Proteomes" id="UP001589568"/>
    </source>
</evidence>
<dbReference type="RefSeq" id="WP_345392563.1">
    <property type="nucleotide sequence ID" value="NZ_BAAAXS010000001.1"/>
</dbReference>
<organism evidence="1 2">
    <name type="scientific">Nonomuraea salmonea</name>
    <dbReference type="NCBI Taxonomy" id="46181"/>
    <lineage>
        <taxon>Bacteria</taxon>
        <taxon>Bacillati</taxon>
        <taxon>Actinomycetota</taxon>
        <taxon>Actinomycetes</taxon>
        <taxon>Streptosporangiales</taxon>
        <taxon>Streptosporangiaceae</taxon>
        <taxon>Nonomuraea</taxon>
    </lineage>
</organism>
<dbReference type="EMBL" id="JBHMCF010000038">
    <property type="protein sequence ID" value="MFB9474545.1"/>
    <property type="molecule type" value="Genomic_DNA"/>
</dbReference>
<sequence>MRNEEGTEITEPISTGISQFELMASDLDTAYRSDETELRGLLAAKIWGTGAAGTAFIQALEANGGLDLWLYDTGALVQDINRTPAKLRKAVGNSLSTDAALAQRTARMLGPA</sequence>
<reference evidence="1 2" key="1">
    <citation type="submission" date="2024-09" db="EMBL/GenBank/DDBJ databases">
        <authorList>
            <person name="Sun Q."/>
            <person name="Mori K."/>
        </authorList>
    </citation>
    <scope>NUCLEOTIDE SEQUENCE [LARGE SCALE GENOMIC DNA]</scope>
    <source>
        <strain evidence="1 2">JCM 3324</strain>
    </source>
</reference>
<evidence type="ECO:0008006" key="3">
    <source>
        <dbReference type="Google" id="ProtNLM"/>
    </source>
</evidence>
<comment type="caution">
    <text evidence="1">The sequence shown here is derived from an EMBL/GenBank/DDBJ whole genome shotgun (WGS) entry which is preliminary data.</text>
</comment>
<keyword evidence="2" id="KW-1185">Reference proteome</keyword>